<evidence type="ECO:0000313" key="3">
    <source>
        <dbReference type="Proteomes" id="UP000749646"/>
    </source>
</evidence>
<sequence length="227" mass="26225">FPTYEMDMDEAEKMPWVCKDLSDLRIRIRGLNTAVKIERAIRLWLAERKNKRKRKWYLEDLEMASVDSDSDDDHDVDDDDDEEEEKNKKTTNKEKKKKKKKKKKTSKKIKLDEDGDINVSFELHSPEQGDQAEDTEDADATKDDADTPKGDANPSKDDTKDDAGENNDEINPVVDENAAEDQFAITSVIAKNDTSIEARVARLLLEFEFMHTVWLGTRIYHSWEDSP</sequence>
<proteinExistence type="predicted"/>
<feature type="compositionally biased region" description="Basic residues" evidence="1">
    <location>
        <begin position="94"/>
        <end position="108"/>
    </location>
</feature>
<dbReference type="OrthoDB" id="2438713at2759"/>
<name>A0A9P6JH32_9FUNG</name>
<dbReference type="EMBL" id="JAAAHW010004353">
    <property type="protein sequence ID" value="KAF9975274.1"/>
    <property type="molecule type" value="Genomic_DNA"/>
</dbReference>
<dbReference type="Proteomes" id="UP000749646">
    <property type="component" value="Unassembled WGS sequence"/>
</dbReference>
<accession>A0A9P6JH32</accession>
<feature type="region of interest" description="Disordered" evidence="1">
    <location>
        <begin position="61"/>
        <end position="178"/>
    </location>
</feature>
<evidence type="ECO:0000256" key="1">
    <source>
        <dbReference type="SAM" id="MobiDB-lite"/>
    </source>
</evidence>
<protein>
    <submittedName>
        <fullName evidence="2">Uncharacterized protein</fullName>
    </submittedName>
</protein>
<gene>
    <name evidence="2" type="ORF">BGZ65_008330</name>
</gene>
<feature type="compositionally biased region" description="Basic and acidic residues" evidence="1">
    <location>
        <begin position="139"/>
        <end position="163"/>
    </location>
</feature>
<organism evidence="2 3">
    <name type="scientific">Modicella reniformis</name>
    <dbReference type="NCBI Taxonomy" id="1440133"/>
    <lineage>
        <taxon>Eukaryota</taxon>
        <taxon>Fungi</taxon>
        <taxon>Fungi incertae sedis</taxon>
        <taxon>Mucoromycota</taxon>
        <taxon>Mortierellomycotina</taxon>
        <taxon>Mortierellomycetes</taxon>
        <taxon>Mortierellales</taxon>
        <taxon>Mortierellaceae</taxon>
        <taxon>Modicella</taxon>
    </lineage>
</organism>
<dbReference type="AlphaFoldDB" id="A0A9P6JH32"/>
<comment type="caution">
    <text evidence="2">The sequence shown here is derived from an EMBL/GenBank/DDBJ whole genome shotgun (WGS) entry which is preliminary data.</text>
</comment>
<keyword evidence="3" id="KW-1185">Reference proteome</keyword>
<feature type="compositionally biased region" description="Acidic residues" evidence="1">
    <location>
        <begin position="68"/>
        <end position="84"/>
    </location>
</feature>
<evidence type="ECO:0000313" key="2">
    <source>
        <dbReference type="EMBL" id="KAF9975274.1"/>
    </source>
</evidence>
<reference evidence="2" key="1">
    <citation type="journal article" date="2020" name="Fungal Divers.">
        <title>Resolving the Mortierellaceae phylogeny through synthesis of multi-gene phylogenetics and phylogenomics.</title>
        <authorList>
            <person name="Vandepol N."/>
            <person name="Liber J."/>
            <person name="Desiro A."/>
            <person name="Na H."/>
            <person name="Kennedy M."/>
            <person name="Barry K."/>
            <person name="Grigoriev I.V."/>
            <person name="Miller A.N."/>
            <person name="O'Donnell K."/>
            <person name="Stajich J.E."/>
            <person name="Bonito G."/>
        </authorList>
    </citation>
    <scope>NUCLEOTIDE SEQUENCE</scope>
    <source>
        <strain evidence="2">MES-2147</strain>
    </source>
</reference>
<feature type="non-terminal residue" evidence="2">
    <location>
        <position position="1"/>
    </location>
</feature>